<evidence type="ECO:0000256" key="2">
    <source>
        <dbReference type="ARBA" id="ARBA00022438"/>
    </source>
</evidence>
<dbReference type="SUPFAM" id="SSF101821">
    <property type="entry name" value="Aminopeptidase/glucanase lid domain"/>
    <property type="match status" value="1"/>
</dbReference>
<evidence type="ECO:0000256" key="4">
    <source>
        <dbReference type="ARBA" id="ARBA00022723"/>
    </source>
</evidence>
<sequence>MDVKYDLDYMVEFMVKLLKTPSPTGDTIKALNLVEEELAKYGLKAHKNAKNGFYVTVEGEDDEEQVTLSAHVDTLGCMVKDITGNGRLKLTKLGGYPWNVIEGCECVISTIDDGEYTGTILTNVSSTHVYGAKADETKRDEDSMEIRIDEKVSSREDVEKLGINVGDYVYLYPGTWVTPSGFIKSRHLDDKACVAVLVGLVKYLKENNIKPKHTTNFFISNYEELGHGSSAGLPEKTVEFIAVDMAAPGTGQTSSEFKCTVCVKDSSGPYDKMMSEKLIKLARKNDIPYAIDIYPYYGSDASAVLRAGWNVRAALIGPGVDASHSFERTHKEAVDATFRLALAYLLED</sequence>
<feature type="active site" description="Proton acceptor" evidence="7">
    <location>
        <position position="223"/>
    </location>
</feature>
<feature type="binding site" evidence="8">
    <location>
        <position position="71"/>
    </location>
    <ligand>
        <name>Zn(2+)</name>
        <dbReference type="ChEBI" id="CHEBI:29105"/>
        <label>1</label>
    </ligand>
</feature>
<feature type="binding site" evidence="8">
    <location>
        <position position="189"/>
    </location>
    <ligand>
        <name>Zn(2+)</name>
        <dbReference type="ChEBI" id="CHEBI:29105"/>
        <label>1</label>
    </ligand>
</feature>
<organism evidence="9 10">
    <name type="scientific">Fenollaria massiliensis</name>
    <dbReference type="NCBI Taxonomy" id="938288"/>
    <lineage>
        <taxon>Bacteria</taxon>
        <taxon>Bacillati</taxon>
        <taxon>Bacillota</taxon>
        <taxon>Clostridia</taxon>
        <taxon>Eubacteriales</taxon>
        <taxon>Fenollaria</taxon>
    </lineage>
</organism>
<dbReference type="RefSeq" id="WP_249242322.1">
    <property type="nucleotide sequence ID" value="NZ_CP096649.1"/>
</dbReference>
<dbReference type="GO" id="GO:0006508">
    <property type="term" value="P:proteolysis"/>
    <property type="evidence" value="ECO:0007669"/>
    <property type="project" value="UniProtKB-KW"/>
</dbReference>
<evidence type="ECO:0000256" key="7">
    <source>
        <dbReference type="PIRSR" id="PIRSR001123-1"/>
    </source>
</evidence>
<protein>
    <submittedName>
        <fullName evidence="9">M42 family metallopeptidase</fullName>
    </submittedName>
</protein>
<keyword evidence="3" id="KW-0645">Protease</keyword>
<dbReference type="Gene3D" id="3.40.630.10">
    <property type="entry name" value="Zn peptidases"/>
    <property type="match status" value="1"/>
</dbReference>
<evidence type="ECO:0000313" key="9">
    <source>
        <dbReference type="EMBL" id="UQK58744.1"/>
    </source>
</evidence>
<evidence type="ECO:0000256" key="3">
    <source>
        <dbReference type="ARBA" id="ARBA00022670"/>
    </source>
</evidence>
<comment type="cofactor">
    <cofactor evidence="8">
        <name>a divalent metal cation</name>
        <dbReference type="ChEBI" id="CHEBI:60240"/>
    </cofactor>
    <text evidence="8">Binds 2 divalent metal cations per subunit.</text>
</comment>
<evidence type="ECO:0000313" key="10">
    <source>
        <dbReference type="Proteomes" id="UP000831151"/>
    </source>
</evidence>
<comment type="similarity">
    <text evidence="1 6">Belongs to the peptidase M42 family.</text>
</comment>
<feature type="binding site" evidence="8">
    <location>
        <position position="244"/>
    </location>
    <ligand>
        <name>Zn(2+)</name>
        <dbReference type="ChEBI" id="CHEBI:29105"/>
        <label>1</label>
    </ligand>
</feature>
<feature type="binding site" evidence="8">
    <location>
        <position position="224"/>
    </location>
    <ligand>
        <name>Zn(2+)</name>
        <dbReference type="ChEBI" id="CHEBI:29105"/>
        <label>2</label>
    </ligand>
</feature>
<dbReference type="PANTHER" id="PTHR32481">
    <property type="entry name" value="AMINOPEPTIDASE"/>
    <property type="match status" value="1"/>
</dbReference>
<reference evidence="9" key="1">
    <citation type="submission" date="2022-04" db="EMBL/GenBank/DDBJ databases">
        <title>Complete genome sequences of Ezakiella coagulans and Fenollaria massiliensis.</title>
        <authorList>
            <person name="France M.T."/>
            <person name="Clifford J."/>
            <person name="Narina S."/>
            <person name="Rutt L."/>
            <person name="Ravel J."/>
        </authorList>
    </citation>
    <scope>NUCLEOTIDE SEQUENCE</scope>
    <source>
        <strain evidence="9">C0061C2</strain>
    </source>
</reference>
<evidence type="ECO:0000256" key="8">
    <source>
        <dbReference type="PIRSR" id="PIRSR001123-2"/>
    </source>
</evidence>
<dbReference type="PANTHER" id="PTHR32481:SF7">
    <property type="entry name" value="AMINOPEPTIDASE YHFE-RELATED"/>
    <property type="match status" value="1"/>
</dbReference>
<keyword evidence="2" id="KW-0031">Aminopeptidase</keyword>
<dbReference type="GO" id="GO:0046872">
    <property type="term" value="F:metal ion binding"/>
    <property type="evidence" value="ECO:0007669"/>
    <property type="project" value="UniProtKB-UniRule"/>
</dbReference>
<keyword evidence="5" id="KW-0378">Hydrolase</keyword>
<evidence type="ECO:0000256" key="6">
    <source>
        <dbReference type="PIRNR" id="PIRNR001123"/>
    </source>
</evidence>
<dbReference type="Pfam" id="PF05343">
    <property type="entry name" value="Peptidase_M42"/>
    <property type="match status" value="1"/>
</dbReference>
<feature type="binding site" evidence="8">
    <location>
        <position position="324"/>
    </location>
    <ligand>
        <name>Zn(2+)</name>
        <dbReference type="ChEBI" id="CHEBI:29105"/>
        <label>2</label>
    </ligand>
</feature>
<evidence type="ECO:0000256" key="5">
    <source>
        <dbReference type="ARBA" id="ARBA00022801"/>
    </source>
</evidence>
<feature type="binding site" evidence="8">
    <location>
        <position position="189"/>
    </location>
    <ligand>
        <name>Zn(2+)</name>
        <dbReference type="ChEBI" id="CHEBI:29105"/>
        <label>2</label>
    </ligand>
</feature>
<dbReference type="AlphaFoldDB" id="A0A9E7DJ05"/>
<dbReference type="CDD" id="cd05657">
    <property type="entry name" value="M42_glucanase_like"/>
    <property type="match status" value="1"/>
</dbReference>
<dbReference type="GO" id="GO:0004177">
    <property type="term" value="F:aminopeptidase activity"/>
    <property type="evidence" value="ECO:0007669"/>
    <property type="project" value="UniProtKB-UniRule"/>
</dbReference>
<dbReference type="Proteomes" id="UP000831151">
    <property type="component" value="Chromosome"/>
</dbReference>
<dbReference type="KEGG" id="fms:M1R53_05765"/>
<name>A0A9E7DJ05_9FIRM</name>
<keyword evidence="10" id="KW-1185">Reference proteome</keyword>
<dbReference type="PIRSF" id="PIRSF001123">
    <property type="entry name" value="PepA_GA"/>
    <property type="match status" value="1"/>
</dbReference>
<evidence type="ECO:0000256" key="1">
    <source>
        <dbReference type="ARBA" id="ARBA00006272"/>
    </source>
</evidence>
<dbReference type="InterPro" id="IPR023367">
    <property type="entry name" value="Peptidase_M42_dom2"/>
</dbReference>
<dbReference type="InterPro" id="IPR051464">
    <property type="entry name" value="Peptidase_M42_aminopept"/>
</dbReference>
<dbReference type="InterPro" id="IPR008007">
    <property type="entry name" value="Peptidase_M42"/>
</dbReference>
<dbReference type="SUPFAM" id="SSF53187">
    <property type="entry name" value="Zn-dependent exopeptidases"/>
    <property type="match status" value="1"/>
</dbReference>
<dbReference type="Gene3D" id="2.40.30.40">
    <property type="entry name" value="Peptidase M42, domain 2"/>
    <property type="match status" value="1"/>
</dbReference>
<dbReference type="EMBL" id="CP096649">
    <property type="protein sequence ID" value="UQK58744.1"/>
    <property type="molecule type" value="Genomic_DNA"/>
</dbReference>
<gene>
    <name evidence="9" type="ORF">M1R53_05765</name>
</gene>
<accession>A0A9E7DJ05</accession>
<keyword evidence="4 8" id="KW-0479">Metal-binding</keyword>
<proteinExistence type="inferred from homology"/>